<protein>
    <submittedName>
        <fullName evidence="2">DUF4199 domain-containing protein</fullName>
    </submittedName>
</protein>
<keyword evidence="1" id="KW-0472">Membrane</keyword>
<dbReference type="InterPro" id="IPR025250">
    <property type="entry name" value="DUF4199"/>
</dbReference>
<feature type="transmembrane region" description="Helical" evidence="1">
    <location>
        <begin position="12"/>
        <end position="36"/>
    </location>
</feature>
<accession>A0ABY4F877</accession>
<evidence type="ECO:0000313" key="3">
    <source>
        <dbReference type="Proteomes" id="UP000831785"/>
    </source>
</evidence>
<gene>
    <name evidence="2" type="ORF">MUN80_23100</name>
</gene>
<feature type="transmembrane region" description="Helical" evidence="1">
    <location>
        <begin position="80"/>
        <end position="100"/>
    </location>
</feature>
<dbReference type="EMBL" id="CP095049">
    <property type="protein sequence ID" value="UOQ52625.1"/>
    <property type="molecule type" value="Genomic_DNA"/>
</dbReference>
<name>A0ABY4F877_9BACT</name>
<proteinExistence type="predicted"/>
<reference evidence="2 3" key="1">
    <citation type="submission" date="2022-04" db="EMBL/GenBank/DDBJ databases">
        <title>Hymenobacter sp. isolated from the air.</title>
        <authorList>
            <person name="Won M."/>
            <person name="Lee C.-M."/>
            <person name="Woen H.-Y."/>
            <person name="Kwon S.-W."/>
        </authorList>
    </citation>
    <scope>NUCLEOTIDE SEQUENCE [LARGE SCALE GENOMIC DNA]</scope>
    <source>
        <strain evidence="3">5116 S-27</strain>
    </source>
</reference>
<sequence length="175" mass="19322">MEKTAPLSRPVVLRTAAICGVITALLCFLWVLFLYYTHNNPYGPKRTFSDFFPPIAAIVSQIWLRRYYDQGPGLLKAIGVGVLTTLIAAALAGVSLYMFAKNADPILIEEYLTEARQVIIAAKPLYLKQPNGLQQHAAMLKDLARTPAAFGVDEFFKKLVLGILVAIPVGVFLRK</sequence>
<dbReference type="Pfam" id="PF13858">
    <property type="entry name" value="DUF4199"/>
    <property type="match status" value="1"/>
</dbReference>
<keyword evidence="3" id="KW-1185">Reference proteome</keyword>
<evidence type="ECO:0000256" key="1">
    <source>
        <dbReference type="SAM" id="Phobius"/>
    </source>
</evidence>
<dbReference type="Proteomes" id="UP000831785">
    <property type="component" value="Chromosome"/>
</dbReference>
<keyword evidence="1" id="KW-1133">Transmembrane helix</keyword>
<dbReference type="RefSeq" id="WP_244716777.1">
    <property type="nucleotide sequence ID" value="NZ_CP095049.1"/>
</dbReference>
<evidence type="ECO:0000313" key="2">
    <source>
        <dbReference type="EMBL" id="UOQ52625.1"/>
    </source>
</evidence>
<organism evidence="2 3">
    <name type="scientific">Hymenobacter cellulosivorans</name>
    <dbReference type="NCBI Taxonomy" id="2932249"/>
    <lineage>
        <taxon>Bacteria</taxon>
        <taxon>Pseudomonadati</taxon>
        <taxon>Bacteroidota</taxon>
        <taxon>Cytophagia</taxon>
        <taxon>Cytophagales</taxon>
        <taxon>Hymenobacteraceae</taxon>
        <taxon>Hymenobacter</taxon>
    </lineage>
</organism>
<keyword evidence="1" id="KW-0812">Transmembrane</keyword>